<accession>A0AAI8V803</accession>
<keyword evidence="3" id="KW-1185">Reference proteome</keyword>
<keyword evidence="1" id="KW-0732">Signal</keyword>
<feature type="chain" id="PRO_5042461492" evidence="1">
    <location>
        <begin position="21"/>
        <end position="69"/>
    </location>
</feature>
<sequence length="69" mass="7134">MQPVQIMAICLTALAGSAFACTDGTYQCYNPDSGTATVQVCEVGKWVLAAYCGTGQKCVVDSVGGYTCL</sequence>
<reference evidence="2" key="1">
    <citation type="submission" date="2023-10" db="EMBL/GenBank/DDBJ databases">
        <authorList>
            <person name="Hackl T."/>
        </authorList>
    </citation>
    <scope>NUCLEOTIDE SEQUENCE</scope>
</reference>
<comment type="caution">
    <text evidence="2">The sequence shown here is derived from an EMBL/GenBank/DDBJ whole genome shotgun (WGS) entry which is preliminary data.</text>
</comment>
<organism evidence="2 3">
    <name type="scientific">Anthostomella pinea</name>
    <dbReference type="NCBI Taxonomy" id="933095"/>
    <lineage>
        <taxon>Eukaryota</taxon>
        <taxon>Fungi</taxon>
        <taxon>Dikarya</taxon>
        <taxon>Ascomycota</taxon>
        <taxon>Pezizomycotina</taxon>
        <taxon>Sordariomycetes</taxon>
        <taxon>Xylariomycetidae</taxon>
        <taxon>Xylariales</taxon>
        <taxon>Xylariaceae</taxon>
        <taxon>Anthostomella</taxon>
    </lineage>
</organism>
<gene>
    <name evidence="2" type="ORF">KHLLAP_LOCUS512</name>
</gene>
<feature type="signal peptide" evidence="1">
    <location>
        <begin position="1"/>
        <end position="20"/>
    </location>
</feature>
<dbReference type="EMBL" id="CAUWAG010000003">
    <property type="protein sequence ID" value="CAJ2500044.1"/>
    <property type="molecule type" value="Genomic_DNA"/>
</dbReference>
<dbReference type="Proteomes" id="UP001295740">
    <property type="component" value="Unassembled WGS sequence"/>
</dbReference>
<evidence type="ECO:0000313" key="3">
    <source>
        <dbReference type="Proteomes" id="UP001295740"/>
    </source>
</evidence>
<dbReference type="AlphaFoldDB" id="A0AAI8V803"/>
<name>A0AAI8V803_9PEZI</name>
<evidence type="ECO:0000256" key="1">
    <source>
        <dbReference type="SAM" id="SignalP"/>
    </source>
</evidence>
<proteinExistence type="predicted"/>
<protein>
    <submittedName>
        <fullName evidence="2">Uu.00g028970.m01.CDS01</fullName>
    </submittedName>
</protein>
<evidence type="ECO:0000313" key="2">
    <source>
        <dbReference type="EMBL" id="CAJ2500044.1"/>
    </source>
</evidence>